<evidence type="ECO:0000256" key="1">
    <source>
        <dbReference type="SAM" id="SignalP"/>
    </source>
</evidence>
<dbReference type="Gene3D" id="2.60.40.2230">
    <property type="entry name" value="Uncharacterised protein YcnI-like PF07987, DUF1775"/>
    <property type="match status" value="1"/>
</dbReference>
<evidence type="ECO:0000313" key="4">
    <source>
        <dbReference type="Proteomes" id="UP000285710"/>
    </source>
</evidence>
<name>A0A443IWV5_9RHOB</name>
<feature type="domain" description="YncI copper-binding" evidence="2">
    <location>
        <begin position="23"/>
        <end position="81"/>
    </location>
</feature>
<accession>A0A443IWV5</accession>
<protein>
    <submittedName>
        <fullName evidence="3">DUF1775 domain-containing protein</fullName>
    </submittedName>
</protein>
<dbReference type="Pfam" id="PF07987">
    <property type="entry name" value="DUF1775"/>
    <property type="match status" value="1"/>
</dbReference>
<reference evidence="3 4" key="1">
    <citation type="submission" date="2019-01" db="EMBL/GenBank/DDBJ databases">
        <title>Sinorhodobacter populi sp. nov. isolated from the symptomatic bark tissue of Populus euramericana canker.</title>
        <authorList>
            <person name="Xu G."/>
        </authorList>
    </citation>
    <scope>NUCLEOTIDE SEQUENCE [LARGE SCALE GENOMIC DNA]</scope>
    <source>
        <strain evidence="3 4">2D-5</strain>
    </source>
</reference>
<feature type="signal peptide" evidence="1">
    <location>
        <begin position="1"/>
        <end position="22"/>
    </location>
</feature>
<evidence type="ECO:0000313" key="3">
    <source>
        <dbReference type="EMBL" id="RWR12646.1"/>
    </source>
</evidence>
<keyword evidence="1" id="KW-0732">Signal</keyword>
<comment type="caution">
    <text evidence="3">The sequence shown here is derived from an EMBL/GenBank/DDBJ whole genome shotgun (WGS) entry which is preliminary data.</text>
</comment>
<dbReference type="Proteomes" id="UP000285710">
    <property type="component" value="Unassembled WGS sequence"/>
</dbReference>
<dbReference type="InterPro" id="IPR012533">
    <property type="entry name" value="YcnI-copper_dom"/>
</dbReference>
<dbReference type="AlphaFoldDB" id="A0A443IWV5"/>
<proteinExistence type="predicted"/>
<sequence length="147" mass="14848">MILFHRLALLAIAGLVPLPAAAHIHLHPDRAQPGQVLDIGLIVGHGCAGAATTGLRVAIPEGLEAAVPVPKDGWQVSAAEGEVGWQGGSLPDGTKASFTLRATVAAGAPGAIAIPVIQICGDRETRWIGTAADADSPAPVLTVQPAR</sequence>
<organism evidence="3 4">
    <name type="scientific">Paenirhodobacter populi</name>
    <dbReference type="NCBI Taxonomy" id="2306993"/>
    <lineage>
        <taxon>Bacteria</taxon>
        <taxon>Pseudomonadati</taxon>
        <taxon>Pseudomonadota</taxon>
        <taxon>Alphaproteobacteria</taxon>
        <taxon>Rhodobacterales</taxon>
        <taxon>Rhodobacter group</taxon>
        <taxon>Paenirhodobacter</taxon>
    </lineage>
</organism>
<gene>
    <name evidence="3" type="ORF">D2T33_07995</name>
</gene>
<evidence type="ECO:0000259" key="2">
    <source>
        <dbReference type="Pfam" id="PF07987"/>
    </source>
</evidence>
<feature type="chain" id="PRO_5019475900" evidence="1">
    <location>
        <begin position="23"/>
        <end position="147"/>
    </location>
</feature>
<dbReference type="EMBL" id="SAUW01000007">
    <property type="protein sequence ID" value="RWR12646.1"/>
    <property type="molecule type" value="Genomic_DNA"/>
</dbReference>
<reference evidence="3 4" key="2">
    <citation type="submission" date="2019-01" db="EMBL/GenBank/DDBJ databases">
        <authorList>
            <person name="Li Y."/>
        </authorList>
    </citation>
    <scope>NUCLEOTIDE SEQUENCE [LARGE SCALE GENOMIC DNA]</scope>
    <source>
        <strain evidence="3 4">2D-5</strain>
    </source>
</reference>
<keyword evidence="4" id="KW-1185">Reference proteome</keyword>
<dbReference type="RefSeq" id="WP_128269435.1">
    <property type="nucleotide sequence ID" value="NZ_SAUW01000007.1"/>
</dbReference>
<dbReference type="InterPro" id="IPR038507">
    <property type="entry name" value="YcnI-like_sf"/>
</dbReference>